<organism evidence="9">
    <name type="scientific">marine metagenome</name>
    <dbReference type="NCBI Taxonomy" id="408172"/>
    <lineage>
        <taxon>unclassified sequences</taxon>
        <taxon>metagenomes</taxon>
        <taxon>ecological metagenomes</taxon>
    </lineage>
</organism>
<comment type="subcellular location">
    <subcellularLocation>
        <location evidence="1">Cell outer membrane</location>
    </subcellularLocation>
</comment>
<dbReference type="GO" id="GO:0015562">
    <property type="term" value="F:efflux transmembrane transporter activity"/>
    <property type="evidence" value="ECO:0007669"/>
    <property type="project" value="InterPro"/>
</dbReference>
<evidence type="ECO:0000256" key="7">
    <source>
        <dbReference type="SAM" id="Coils"/>
    </source>
</evidence>
<keyword evidence="2" id="KW-0813">Transport</keyword>
<keyword evidence="7" id="KW-0175">Coiled coil</keyword>
<dbReference type="GO" id="GO:0009279">
    <property type="term" value="C:cell outer membrane"/>
    <property type="evidence" value="ECO:0007669"/>
    <property type="project" value="UniProtKB-SubCell"/>
</dbReference>
<dbReference type="Gene3D" id="1.20.1600.10">
    <property type="entry name" value="Outer membrane efflux proteins (OEP)"/>
    <property type="match status" value="1"/>
</dbReference>
<reference evidence="9" key="1">
    <citation type="submission" date="2018-05" db="EMBL/GenBank/DDBJ databases">
        <authorList>
            <person name="Lanie J.A."/>
            <person name="Ng W.-L."/>
            <person name="Kazmierczak K.M."/>
            <person name="Andrzejewski T.M."/>
            <person name="Davidsen T.M."/>
            <person name="Wayne K.J."/>
            <person name="Tettelin H."/>
            <person name="Glass J.I."/>
            <person name="Rusch D."/>
            <person name="Podicherti R."/>
            <person name="Tsui H.-C.T."/>
            <person name="Winkler M.E."/>
        </authorList>
    </citation>
    <scope>NUCLEOTIDE SEQUENCE</scope>
</reference>
<dbReference type="EMBL" id="UINC01058082">
    <property type="protein sequence ID" value="SVB79947.1"/>
    <property type="molecule type" value="Genomic_DNA"/>
</dbReference>
<dbReference type="SUPFAM" id="SSF56954">
    <property type="entry name" value="Outer membrane efflux proteins (OEP)"/>
    <property type="match status" value="1"/>
</dbReference>
<keyword evidence="5" id="KW-0472">Membrane</keyword>
<dbReference type="GO" id="GO:1990281">
    <property type="term" value="C:efflux pump complex"/>
    <property type="evidence" value="ECO:0007669"/>
    <property type="project" value="TreeGrafter"/>
</dbReference>
<evidence type="ECO:0000256" key="4">
    <source>
        <dbReference type="ARBA" id="ARBA00022692"/>
    </source>
</evidence>
<dbReference type="PANTHER" id="PTHR30026:SF20">
    <property type="entry name" value="OUTER MEMBRANE PROTEIN TOLC"/>
    <property type="match status" value="1"/>
</dbReference>
<evidence type="ECO:0008006" key="10">
    <source>
        <dbReference type="Google" id="ProtNLM"/>
    </source>
</evidence>
<gene>
    <name evidence="9" type="ORF">METZ01_LOCUS232801</name>
</gene>
<evidence type="ECO:0000256" key="2">
    <source>
        <dbReference type="ARBA" id="ARBA00022448"/>
    </source>
</evidence>
<proteinExistence type="predicted"/>
<evidence type="ECO:0000256" key="1">
    <source>
        <dbReference type="ARBA" id="ARBA00004442"/>
    </source>
</evidence>
<dbReference type="AlphaFoldDB" id="A0A382GZ13"/>
<feature type="non-terminal residue" evidence="9">
    <location>
        <position position="338"/>
    </location>
</feature>
<evidence type="ECO:0000256" key="6">
    <source>
        <dbReference type="ARBA" id="ARBA00023237"/>
    </source>
</evidence>
<sequence>MEKYYSEVMGNKLIILTTVLAALIMPLASNGASLIDIYEDALINDPRLKEAYANKQAIIESKPQALSLLLPKLTASSTFSDSDTDGNSTFQRRIFDPITGDLLAVTTDNTQFVQETDSFQWEVTLQQSIIDASAWMNLKKANKIVAQAEVDYLSAEQDLMVRVSNAYFDVLAAQDTLESEQAARAAIERQLDQARKRYEVGIIAITDVQEAQAAFDQSIASEISAKRNLATTKELLREITDSYPEDLQKPETNMPLIMPNPQSESEWVNTALQQNLNLLSAQVGTEIGRNEVNIQKSGHYPTLGLQASKRDIDNNSLRSDSGSPFSPADTENVNEGIG</sequence>
<feature type="region of interest" description="Disordered" evidence="8">
    <location>
        <begin position="306"/>
        <end position="338"/>
    </location>
</feature>
<dbReference type="PANTHER" id="PTHR30026">
    <property type="entry name" value="OUTER MEMBRANE PROTEIN TOLC"/>
    <property type="match status" value="1"/>
</dbReference>
<keyword evidence="4" id="KW-0812">Transmembrane</keyword>
<dbReference type="InterPro" id="IPR003423">
    <property type="entry name" value="OMP_efflux"/>
</dbReference>
<name>A0A382GZ13_9ZZZZ</name>
<accession>A0A382GZ13</accession>
<evidence type="ECO:0000256" key="3">
    <source>
        <dbReference type="ARBA" id="ARBA00022452"/>
    </source>
</evidence>
<dbReference type="GO" id="GO:0015288">
    <property type="term" value="F:porin activity"/>
    <property type="evidence" value="ECO:0007669"/>
    <property type="project" value="TreeGrafter"/>
</dbReference>
<evidence type="ECO:0000313" key="9">
    <source>
        <dbReference type="EMBL" id="SVB79947.1"/>
    </source>
</evidence>
<feature type="coiled-coil region" evidence="7">
    <location>
        <begin position="138"/>
        <end position="197"/>
    </location>
</feature>
<dbReference type="Pfam" id="PF02321">
    <property type="entry name" value="OEP"/>
    <property type="match status" value="1"/>
</dbReference>
<protein>
    <recommendedName>
        <fullName evidence="10">Outer membrane efflux protein</fullName>
    </recommendedName>
</protein>
<dbReference type="InterPro" id="IPR051906">
    <property type="entry name" value="TolC-like"/>
</dbReference>
<evidence type="ECO:0000256" key="8">
    <source>
        <dbReference type="SAM" id="MobiDB-lite"/>
    </source>
</evidence>
<keyword evidence="6" id="KW-0998">Cell outer membrane</keyword>
<keyword evidence="3" id="KW-1134">Transmembrane beta strand</keyword>
<feature type="compositionally biased region" description="Polar residues" evidence="8">
    <location>
        <begin position="314"/>
        <end position="338"/>
    </location>
</feature>
<evidence type="ECO:0000256" key="5">
    <source>
        <dbReference type="ARBA" id="ARBA00023136"/>
    </source>
</evidence>